<accession>A0AAI8TWV7</accession>
<dbReference type="EMBL" id="AP027452">
    <property type="protein sequence ID" value="BDY30248.1"/>
    <property type="molecule type" value="Genomic_DNA"/>
</dbReference>
<dbReference type="AlphaFoldDB" id="A0AAI8TWV7"/>
<name>A0AAI8TWV7_MYCME</name>
<proteinExistence type="predicted"/>
<reference evidence="1" key="1">
    <citation type="submission" date="2023-03" db="EMBL/GenBank/DDBJ databases">
        <title>Draft genome sequence of a Mycolicibacterium mageritense strain H4_3_1 isolated from a hybrid biological-inorganic system reactor.</title>
        <authorList>
            <person name="Feng X."/>
            <person name="Kazama D."/>
            <person name="Sato K."/>
            <person name="Kobayashi H."/>
        </authorList>
    </citation>
    <scope>NUCLEOTIDE SEQUENCE</scope>
    <source>
        <strain evidence="1">H4_3_1</strain>
    </source>
</reference>
<organism evidence="1 2">
    <name type="scientific">Mycolicibacterium mageritense</name>
    <name type="common">Mycobacterium mageritense</name>
    <dbReference type="NCBI Taxonomy" id="53462"/>
    <lineage>
        <taxon>Bacteria</taxon>
        <taxon>Bacillati</taxon>
        <taxon>Actinomycetota</taxon>
        <taxon>Actinomycetes</taxon>
        <taxon>Mycobacteriales</taxon>
        <taxon>Mycobacteriaceae</taxon>
        <taxon>Mycolicibacterium</taxon>
    </lineage>
</organism>
<evidence type="ECO:0000313" key="2">
    <source>
        <dbReference type="Proteomes" id="UP001241092"/>
    </source>
</evidence>
<dbReference type="Proteomes" id="UP001241092">
    <property type="component" value="Chromosome"/>
</dbReference>
<evidence type="ECO:0000313" key="1">
    <source>
        <dbReference type="EMBL" id="BDY30248.1"/>
    </source>
</evidence>
<protein>
    <submittedName>
        <fullName evidence="1">Uncharacterized protein</fullName>
    </submittedName>
</protein>
<gene>
    <name evidence="1" type="ORF">hbim_04191</name>
</gene>
<sequence>MTAYPDEELAAATAALREAQSLRQRLAVAGREADEWSAVAATAKARTAHEARDVRKLESLSLTMILTRLRGSHGDDVARERAEHEAAEYEYRVCQERADAHRRVVDDLQRRLDNLGDVDADYQRALAAKEQWLQRNGGALAVTLLENAQRRGRLTAELKEIAEAQAAGIGALQSLHAAAEQLGSAVTWTRYDASRRGEALAMVGKIDLLEELAERMRAVDLALKTFGTELADIDMAGLRMVDLKCSATFFEVSFDNVFTDMALHERIVEAQGDVAAAIDGANQIWVRLEERRLRHADEFARLVTQRDRLVLRA</sequence>
<dbReference type="RefSeq" id="WP_276822969.1">
    <property type="nucleotide sequence ID" value="NZ_AP027452.1"/>
</dbReference>